<comment type="caution">
    <text evidence="2">The sequence shown here is derived from an EMBL/GenBank/DDBJ whole genome shotgun (WGS) entry which is preliminary data.</text>
</comment>
<proteinExistence type="predicted"/>
<evidence type="ECO:0000256" key="1">
    <source>
        <dbReference type="SAM" id="MobiDB-lite"/>
    </source>
</evidence>
<protein>
    <submittedName>
        <fullName evidence="2">Uncharacterized protein</fullName>
    </submittedName>
</protein>
<accession>A0A0F9TMT8</accession>
<feature type="region of interest" description="Disordered" evidence="1">
    <location>
        <begin position="14"/>
        <end position="39"/>
    </location>
</feature>
<sequence length="69" mass="7459">MATLRTAKRLPAGMVFADEAPSGAEAGEDAPPDNTNDEAIPAFLKMDLVNRSPDKFKRGLRLPFSWAAN</sequence>
<organism evidence="2">
    <name type="scientific">marine sediment metagenome</name>
    <dbReference type="NCBI Taxonomy" id="412755"/>
    <lineage>
        <taxon>unclassified sequences</taxon>
        <taxon>metagenomes</taxon>
        <taxon>ecological metagenomes</taxon>
    </lineage>
</organism>
<reference evidence="2" key="1">
    <citation type="journal article" date="2015" name="Nature">
        <title>Complex archaea that bridge the gap between prokaryotes and eukaryotes.</title>
        <authorList>
            <person name="Spang A."/>
            <person name="Saw J.H."/>
            <person name="Jorgensen S.L."/>
            <person name="Zaremba-Niedzwiedzka K."/>
            <person name="Martijn J."/>
            <person name="Lind A.E."/>
            <person name="van Eijk R."/>
            <person name="Schleper C."/>
            <person name="Guy L."/>
            <person name="Ettema T.J."/>
        </authorList>
    </citation>
    <scope>NUCLEOTIDE SEQUENCE</scope>
</reference>
<dbReference type="AlphaFoldDB" id="A0A0F9TMT8"/>
<evidence type="ECO:0000313" key="2">
    <source>
        <dbReference type="EMBL" id="KKN82460.1"/>
    </source>
</evidence>
<gene>
    <name evidence="2" type="ORF">LCGC14_0308820</name>
</gene>
<dbReference type="EMBL" id="LAZR01000200">
    <property type="protein sequence ID" value="KKN82460.1"/>
    <property type="molecule type" value="Genomic_DNA"/>
</dbReference>
<name>A0A0F9TMT8_9ZZZZ</name>